<gene>
    <name evidence="1" type="ORF">ACEZDE_29375</name>
</gene>
<dbReference type="Proteomes" id="UP001592531">
    <property type="component" value="Unassembled WGS sequence"/>
</dbReference>
<dbReference type="PANTHER" id="PTHR39217:SF1">
    <property type="entry name" value="GLUTATHIONE SYNTHETASE"/>
    <property type="match status" value="1"/>
</dbReference>
<accession>A0ABV6W403</accession>
<name>A0ABV6W403_9ACTN</name>
<keyword evidence="1" id="KW-0436">Ligase</keyword>
<dbReference type="InterPro" id="IPR053191">
    <property type="entry name" value="DcsG_Biosynth_Enzyme"/>
</dbReference>
<organism evidence="1 2">
    <name type="scientific">Streptacidiphilus cavernicola</name>
    <dbReference type="NCBI Taxonomy" id="3342716"/>
    <lineage>
        <taxon>Bacteria</taxon>
        <taxon>Bacillati</taxon>
        <taxon>Actinomycetota</taxon>
        <taxon>Actinomycetes</taxon>
        <taxon>Kitasatosporales</taxon>
        <taxon>Streptomycetaceae</taxon>
        <taxon>Streptacidiphilus</taxon>
    </lineage>
</organism>
<sequence length="290" mass="31325">MGRVVLATSAVGLERDVDLPPVLDALGALGVSAEAVRWDDEGYDWAACDSVVIRSTWDYAERLDEYLGWVDHVAAVARLHNPAEVVRWNSDKRYLRDLAAQGLPIVPTVFLAPGDPVELPGHEQFVVKPSVSAGAHDTARYTADQGALAEAHIRSLQAAGRTVMVQPYLSRIAEGERALVFLGGEFSHALRKGPVLTDIGVIDNARVAHPDLVIHQPSPAERELAVAAIAAAPRSKEILIARADLALADDGTPVVMELELIEPFLFFGHTPEGLERFARVVREWTASGVG</sequence>
<comment type="caution">
    <text evidence="1">The sequence shown here is derived from an EMBL/GenBank/DDBJ whole genome shotgun (WGS) entry which is preliminary data.</text>
</comment>
<keyword evidence="2" id="KW-1185">Reference proteome</keyword>
<dbReference type="SUPFAM" id="SSF56059">
    <property type="entry name" value="Glutathione synthetase ATP-binding domain-like"/>
    <property type="match status" value="1"/>
</dbReference>
<dbReference type="GO" id="GO:0016874">
    <property type="term" value="F:ligase activity"/>
    <property type="evidence" value="ECO:0007669"/>
    <property type="project" value="UniProtKB-KW"/>
</dbReference>
<dbReference type="EMBL" id="JBHFAB010000029">
    <property type="protein sequence ID" value="MFC1420723.1"/>
    <property type="molecule type" value="Genomic_DNA"/>
</dbReference>
<dbReference type="RefSeq" id="WP_380542501.1">
    <property type="nucleotide sequence ID" value="NZ_JBHFAB010000029.1"/>
</dbReference>
<evidence type="ECO:0000313" key="2">
    <source>
        <dbReference type="Proteomes" id="UP001592531"/>
    </source>
</evidence>
<evidence type="ECO:0000313" key="1">
    <source>
        <dbReference type="EMBL" id="MFC1420723.1"/>
    </source>
</evidence>
<dbReference type="PANTHER" id="PTHR39217">
    <property type="match status" value="1"/>
</dbReference>
<reference evidence="1 2" key="1">
    <citation type="submission" date="2024-09" db="EMBL/GenBank/DDBJ databases">
        <authorList>
            <person name="Lee S.D."/>
        </authorList>
    </citation>
    <scope>NUCLEOTIDE SEQUENCE [LARGE SCALE GENOMIC DNA]</scope>
    <source>
        <strain evidence="1 2">N8-3</strain>
    </source>
</reference>
<protein>
    <submittedName>
        <fullName evidence="1">RimK family alpha-L-glutamate ligase</fullName>
    </submittedName>
</protein>
<proteinExistence type="predicted"/>